<evidence type="ECO:0000256" key="3">
    <source>
        <dbReference type="ARBA" id="ARBA00022692"/>
    </source>
</evidence>
<dbReference type="GeneTree" id="ENSGT00940000156792"/>
<feature type="transmembrane region" description="Helical" evidence="7">
    <location>
        <begin position="186"/>
        <end position="208"/>
    </location>
</feature>
<dbReference type="AlphaFoldDB" id="A0A8C4N7I9"/>
<feature type="transmembrane region" description="Helical" evidence="7">
    <location>
        <begin position="335"/>
        <end position="357"/>
    </location>
</feature>
<comment type="similarity">
    <text evidence="6">Belongs to the major facilitator superfamily. Sugar transporter (TC 2.A.1.1) family.</text>
</comment>
<evidence type="ECO:0000256" key="4">
    <source>
        <dbReference type="ARBA" id="ARBA00022989"/>
    </source>
</evidence>
<evidence type="ECO:0000259" key="8">
    <source>
        <dbReference type="PROSITE" id="PS50850"/>
    </source>
</evidence>
<dbReference type="OMA" id="IAISFWI"/>
<feature type="transmembrane region" description="Helical" evidence="7">
    <location>
        <begin position="95"/>
        <end position="112"/>
    </location>
</feature>
<feature type="transmembrane region" description="Helical" evidence="7">
    <location>
        <begin position="307"/>
        <end position="328"/>
    </location>
</feature>
<organism evidence="9 10">
    <name type="scientific">Eptatretus burgeri</name>
    <name type="common">Inshore hagfish</name>
    <dbReference type="NCBI Taxonomy" id="7764"/>
    <lineage>
        <taxon>Eukaryota</taxon>
        <taxon>Metazoa</taxon>
        <taxon>Chordata</taxon>
        <taxon>Craniata</taxon>
        <taxon>Vertebrata</taxon>
        <taxon>Cyclostomata</taxon>
        <taxon>Myxini</taxon>
        <taxon>Myxiniformes</taxon>
        <taxon>Myxinidae</taxon>
        <taxon>Eptatretinae</taxon>
        <taxon>Eptatretus</taxon>
    </lineage>
</organism>
<dbReference type="PRINTS" id="PR00171">
    <property type="entry name" value="SUGRTRNSPORT"/>
</dbReference>
<comment type="subcellular location">
    <subcellularLocation>
        <location evidence="1">Membrane</location>
        <topology evidence="1">Multi-pass membrane protein</topology>
    </subcellularLocation>
</comment>
<accession>A0A8C4N7I9</accession>
<evidence type="ECO:0000256" key="5">
    <source>
        <dbReference type="ARBA" id="ARBA00023136"/>
    </source>
</evidence>
<dbReference type="InterPro" id="IPR020846">
    <property type="entry name" value="MFS_dom"/>
</dbReference>
<keyword evidence="4 7" id="KW-1133">Transmembrane helix</keyword>
<dbReference type="Proteomes" id="UP000694388">
    <property type="component" value="Unplaced"/>
</dbReference>
<proteinExistence type="inferred from homology"/>
<keyword evidence="5 7" id="KW-0472">Membrane</keyword>
<feature type="transmembrane region" description="Helical" evidence="7">
    <location>
        <begin position="156"/>
        <end position="174"/>
    </location>
</feature>
<keyword evidence="2 6" id="KW-0813">Transport</keyword>
<dbReference type="NCBIfam" id="TIGR00879">
    <property type="entry name" value="SP"/>
    <property type="match status" value="1"/>
</dbReference>
<evidence type="ECO:0000313" key="10">
    <source>
        <dbReference type="Proteomes" id="UP000694388"/>
    </source>
</evidence>
<dbReference type="InterPro" id="IPR045263">
    <property type="entry name" value="GLUT"/>
</dbReference>
<feature type="transmembrane region" description="Helical" evidence="7">
    <location>
        <begin position="428"/>
        <end position="449"/>
    </location>
</feature>
<feature type="transmembrane region" description="Helical" evidence="7">
    <location>
        <begin position="403"/>
        <end position="422"/>
    </location>
</feature>
<feature type="transmembrane region" description="Helical" evidence="7">
    <location>
        <begin position="363"/>
        <end position="382"/>
    </location>
</feature>
<dbReference type="GO" id="GO:0070837">
    <property type="term" value="P:dehydroascorbic acid transport"/>
    <property type="evidence" value="ECO:0007669"/>
    <property type="project" value="TreeGrafter"/>
</dbReference>
<keyword evidence="3 7" id="KW-0812">Transmembrane</keyword>
<reference evidence="9" key="1">
    <citation type="submission" date="2025-08" db="UniProtKB">
        <authorList>
            <consortium name="Ensembl"/>
        </authorList>
    </citation>
    <scope>IDENTIFICATION</scope>
</reference>
<dbReference type="InterPro" id="IPR005828">
    <property type="entry name" value="MFS_sugar_transport-like"/>
</dbReference>
<dbReference type="GO" id="GO:0055056">
    <property type="term" value="F:D-glucose transmembrane transporter activity"/>
    <property type="evidence" value="ECO:0007669"/>
    <property type="project" value="TreeGrafter"/>
</dbReference>
<dbReference type="InterPro" id="IPR036259">
    <property type="entry name" value="MFS_trans_sf"/>
</dbReference>
<dbReference type="InterPro" id="IPR003663">
    <property type="entry name" value="Sugar/inositol_transpt"/>
</dbReference>
<dbReference type="Gene3D" id="1.20.1250.20">
    <property type="entry name" value="MFS general substrate transporter like domains"/>
    <property type="match status" value="1"/>
</dbReference>
<dbReference type="PANTHER" id="PTHR23503">
    <property type="entry name" value="SOLUTE CARRIER FAMILY 2"/>
    <property type="match status" value="1"/>
</dbReference>
<dbReference type="GO" id="GO:0046323">
    <property type="term" value="P:D-glucose import"/>
    <property type="evidence" value="ECO:0007669"/>
    <property type="project" value="TreeGrafter"/>
</dbReference>
<name>A0A8C4N7I9_EPTBU</name>
<dbReference type="FunFam" id="1.20.1250.20:FF:000029">
    <property type="entry name" value="solute carrier family 2, facilitated glucose transporter member 4"/>
    <property type="match status" value="1"/>
</dbReference>
<feature type="transmembrane region" description="Helical" evidence="7">
    <location>
        <begin position="124"/>
        <end position="144"/>
    </location>
</feature>
<dbReference type="PANTHER" id="PTHR23503:SF8">
    <property type="entry name" value="FACILITATED GLUCOSE TRANSPORTER PROTEIN 1"/>
    <property type="match status" value="1"/>
</dbReference>
<dbReference type="PROSITE" id="PS00216">
    <property type="entry name" value="SUGAR_TRANSPORT_1"/>
    <property type="match status" value="1"/>
</dbReference>
<dbReference type="InterPro" id="IPR005829">
    <property type="entry name" value="Sugar_transporter_CS"/>
</dbReference>
<evidence type="ECO:0000313" key="9">
    <source>
        <dbReference type="Ensembl" id="ENSEBUP00000002775.1"/>
    </source>
</evidence>
<evidence type="ECO:0000256" key="6">
    <source>
        <dbReference type="RuleBase" id="RU003346"/>
    </source>
</evidence>
<dbReference type="Pfam" id="PF00083">
    <property type="entry name" value="Sugar_tr"/>
    <property type="match status" value="1"/>
</dbReference>
<dbReference type="PROSITE" id="PS00217">
    <property type="entry name" value="SUGAR_TRANSPORT_2"/>
    <property type="match status" value="1"/>
</dbReference>
<feature type="transmembrane region" description="Helical" evidence="7">
    <location>
        <begin position="62"/>
        <end position="83"/>
    </location>
</feature>
<protein>
    <submittedName>
        <fullName evidence="9">Solute carrier family 2 member 1</fullName>
    </submittedName>
</protein>
<keyword evidence="10" id="KW-1185">Reference proteome</keyword>
<reference evidence="9" key="2">
    <citation type="submission" date="2025-09" db="UniProtKB">
        <authorList>
            <consortium name="Ensembl"/>
        </authorList>
    </citation>
    <scope>IDENTIFICATION</scope>
</reference>
<dbReference type="SUPFAM" id="SSF103473">
    <property type="entry name" value="MFS general substrate transporter"/>
    <property type="match status" value="1"/>
</dbReference>
<evidence type="ECO:0000256" key="1">
    <source>
        <dbReference type="ARBA" id="ARBA00004141"/>
    </source>
</evidence>
<evidence type="ECO:0000256" key="7">
    <source>
        <dbReference type="SAM" id="Phobius"/>
    </source>
</evidence>
<feature type="transmembrane region" description="Helical" evidence="7">
    <location>
        <begin position="272"/>
        <end position="295"/>
    </location>
</feature>
<dbReference type="PROSITE" id="PS50850">
    <property type="entry name" value="MFS"/>
    <property type="match status" value="1"/>
</dbReference>
<evidence type="ECO:0000256" key="2">
    <source>
        <dbReference type="ARBA" id="ARBA00022448"/>
    </source>
</evidence>
<feature type="domain" description="Major facilitator superfamily (MFS) profile" evidence="8">
    <location>
        <begin position="15"/>
        <end position="456"/>
    </location>
</feature>
<dbReference type="Ensembl" id="ENSEBUT00000003136.1">
    <property type="protein sequence ID" value="ENSEBUP00000002775.1"/>
    <property type="gene ID" value="ENSEBUG00000002109.1"/>
</dbReference>
<sequence length="492" mass="54422">MAKQQDKVTGCLVFSCVGAAIGSFQFGYNIGVINAPQRIIEDFYNETWIQRYEEPISQDTLLTLWSLSVAIFPVGGMLGSFAVNPLASHLGRRNGMWVNTIFAVLAGILMGFSKTASSLEILIAGRFFIGLHCGLVTGLVPLYLGEISPTSFRGSIGSIHQVSAVVGIFVAQILSLELLMGSEKMWPLLLGFTAFPSLLQVFLMYFCVKSPRFLLINLSKKNETKKVLVHLRGTADVDTEMKEMLKEQHALQEEKPVSILNLICMPSLRQPLIISLVIHASQMLSGINAVFYYSTAIFLKAEIQEPVYATIGVGLVNFIFVILSLFLVERVGRKVLLFIGLSGMSLCSIFIVVSLLLLQELPWMGYVSMVAIFGFVAVYEIGPGPIPWFLVAELFNQGARSSALALASFTNWTFNFLVGMYFPRIEELIGPYVFIIFAVLLLLFSIFTYHKLPETKGRSFNEISASFRLMRIPGAQLVQDGEVQALQATSEV</sequence>
<dbReference type="GO" id="GO:0005886">
    <property type="term" value="C:plasma membrane"/>
    <property type="evidence" value="ECO:0007669"/>
    <property type="project" value="TreeGrafter"/>
</dbReference>